<proteinExistence type="predicted"/>
<organism evidence="1 2">
    <name type="scientific">Sphingomonas piscis</name>
    <dbReference type="NCBI Taxonomy" id="2714943"/>
    <lineage>
        <taxon>Bacteria</taxon>
        <taxon>Pseudomonadati</taxon>
        <taxon>Pseudomonadota</taxon>
        <taxon>Alphaproteobacteria</taxon>
        <taxon>Sphingomonadales</taxon>
        <taxon>Sphingomonadaceae</taxon>
        <taxon>Sphingomonas</taxon>
    </lineage>
</organism>
<dbReference type="GO" id="GO:0016740">
    <property type="term" value="F:transferase activity"/>
    <property type="evidence" value="ECO:0007669"/>
    <property type="project" value="UniProtKB-KW"/>
</dbReference>
<keyword evidence="1" id="KW-0808">Transferase</keyword>
<accession>A0A6G7YT33</accession>
<protein>
    <submittedName>
        <fullName evidence="1">Glycosyltransferase</fullName>
    </submittedName>
</protein>
<dbReference type="KEGG" id="spii:G7077_03340"/>
<sequence>MGMSLKVFVGYDSREDIAWQVCRHSIERHSDGNVIVIPVRQPALRELGLYTRTYDVGSSTEFSLTRFLTPFLSAQDGWVVFCDCDFLFTTDVREVLNGLDDSKALYCVQHDYSPAHDVKMDGKKQTSYPRKNWSSFMVLNCSHPDVKALTPDVVNSANPAFLHRFEWIKDQNDIGALPLDWNFLEGEYPKLERTPRVIHYTNGGPWFDQWQNCDYADLWLQERALYLAAPEVSSEPETRLAS</sequence>
<dbReference type="PANTHER" id="PTHR35105">
    <property type="entry name" value="EXPRESSED PROTEIN"/>
    <property type="match status" value="1"/>
</dbReference>
<evidence type="ECO:0000313" key="1">
    <source>
        <dbReference type="EMBL" id="QIK79905.1"/>
    </source>
</evidence>
<dbReference type="Proteomes" id="UP000503222">
    <property type="component" value="Chromosome"/>
</dbReference>
<evidence type="ECO:0000313" key="2">
    <source>
        <dbReference type="Proteomes" id="UP000503222"/>
    </source>
</evidence>
<keyword evidence="2" id="KW-1185">Reference proteome</keyword>
<gene>
    <name evidence="1" type="ORF">G7077_03340</name>
</gene>
<dbReference type="InterPro" id="IPR029044">
    <property type="entry name" value="Nucleotide-diphossugar_trans"/>
</dbReference>
<dbReference type="EMBL" id="CP049869">
    <property type="protein sequence ID" value="QIK79905.1"/>
    <property type="molecule type" value="Genomic_DNA"/>
</dbReference>
<name>A0A6G7YT33_9SPHN</name>
<dbReference type="AlphaFoldDB" id="A0A6G7YT33"/>
<dbReference type="PANTHER" id="PTHR35105:SF2">
    <property type="entry name" value="PROTEIN CDI"/>
    <property type="match status" value="1"/>
</dbReference>
<dbReference type="Gene3D" id="3.90.550.10">
    <property type="entry name" value="Spore Coat Polysaccharide Biosynthesis Protein SpsA, Chain A"/>
    <property type="match status" value="1"/>
</dbReference>
<reference evidence="1 2" key="1">
    <citation type="submission" date="2020-03" db="EMBL/GenBank/DDBJ databases">
        <title>Sphingomonas sp. nov., isolated from fish.</title>
        <authorList>
            <person name="Hyun D.-W."/>
            <person name="Bae J.-W."/>
        </authorList>
    </citation>
    <scope>NUCLEOTIDE SEQUENCE [LARGE SCALE GENOMIC DNA]</scope>
    <source>
        <strain evidence="1 2">HDW15B</strain>
    </source>
</reference>
<dbReference type="SUPFAM" id="SSF53448">
    <property type="entry name" value="Nucleotide-diphospho-sugar transferases"/>
    <property type="match status" value="1"/>
</dbReference>